<dbReference type="Proteomes" id="UP000289323">
    <property type="component" value="Unassembled WGS sequence"/>
</dbReference>
<evidence type="ECO:0000313" key="2">
    <source>
        <dbReference type="Proteomes" id="UP000289323"/>
    </source>
</evidence>
<dbReference type="EMBL" id="OUUZ01000011">
    <property type="protein sequence ID" value="SPQ23581.1"/>
    <property type="molecule type" value="Genomic_DNA"/>
</dbReference>
<reference evidence="1 2" key="1">
    <citation type="submission" date="2018-04" db="EMBL/GenBank/DDBJ databases">
        <authorList>
            <person name="Huttner S."/>
            <person name="Dainat J."/>
        </authorList>
    </citation>
    <scope>NUCLEOTIDE SEQUENCE [LARGE SCALE GENOMIC DNA]</scope>
</reference>
<gene>
    <name evidence="1" type="ORF">TT172_LOCUS6000</name>
</gene>
<name>A0A446BM45_9PEZI</name>
<protein>
    <submittedName>
        <fullName evidence="1">7d37a0d9-71ab-4874-8f8d-62e4c57d0db8</fullName>
    </submittedName>
</protein>
<organism evidence="1 2">
    <name type="scientific">Thermothielavioides terrestris</name>
    <dbReference type="NCBI Taxonomy" id="2587410"/>
    <lineage>
        <taxon>Eukaryota</taxon>
        <taxon>Fungi</taxon>
        <taxon>Dikarya</taxon>
        <taxon>Ascomycota</taxon>
        <taxon>Pezizomycotina</taxon>
        <taxon>Sordariomycetes</taxon>
        <taxon>Sordariomycetidae</taxon>
        <taxon>Sordariales</taxon>
        <taxon>Chaetomiaceae</taxon>
        <taxon>Thermothielavioides</taxon>
    </lineage>
</organism>
<evidence type="ECO:0000313" key="1">
    <source>
        <dbReference type="EMBL" id="SPQ23581.1"/>
    </source>
</evidence>
<accession>A0A446BM45</accession>
<sequence>MAILDHLIGSTLAS</sequence>
<proteinExistence type="predicted"/>